<dbReference type="GO" id="GO:0006400">
    <property type="term" value="P:tRNA modification"/>
    <property type="evidence" value="ECO:0007669"/>
    <property type="project" value="TreeGrafter"/>
</dbReference>
<feature type="site" description="Interaction with substrate tRNA" evidence="10">
    <location>
        <position position="166"/>
    </location>
</feature>
<dbReference type="Pfam" id="PF01715">
    <property type="entry name" value="IPPT"/>
    <property type="match status" value="1"/>
</dbReference>
<evidence type="ECO:0000313" key="15">
    <source>
        <dbReference type="Proteomes" id="UP000320735"/>
    </source>
</evidence>
<evidence type="ECO:0000256" key="13">
    <source>
        <dbReference type="RuleBase" id="RU003785"/>
    </source>
</evidence>
<dbReference type="HAMAP" id="MF_00185">
    <property type="entry name" value="IPP_trans"/>
    <property type="match status" value="1"/>
</dbReference>
<dbReference type="Gene3D" id="3.40.50.300">
    <property type="entry name" value="P-loop containing nucleotide triphosphate hydrolases"/>
    <property type="match status" value="1"/>
</dbReference>
<dbReference type="PANTHER" id="PTHR11088">
    <property type="entry name" value="TRNA DIMETHYLALLYLTRANSFERASE"/>
    <property type="match status" value="1"/>
</dbReference>
<comment type="caution">
    <text evidence="14">The sequence shown here is derived from an EMBL/GenBank/DDBJ whole genome shotgun (WGS) entry which is preliminary data.</text>
</comment>
<keyword evidence="8 10" id="KW-0460">Magnesium</keyword>
<dbReference type="EMBL" id="SJPP01000001">
    <property type="protein sequence ID" value="TWU13632.1"/>
    <property type="molecule type" value="Genomic_DNA"/>
</dbReference>
<organism evidence="14 15">
    <name type="scientific">Symmachiella macrocystis</name>
    <dbReference type="NCBI Taxonomy" id="2527985"/>
    <lineage>
        <taxon>Bacteria</taxon>
        <taxon>Pseudomonadati</taxon>
        <taxon>Planctomycetota</taxon>
        <taxon>Planctomycetia</taxon>
        <taxon>Planctomycetales</taxon>
        <taxon>Planctomycetaceae</taxon>
        <taxon>Symmachiella</taxon>
    </lineage>
</organism>
<comment type="similarity">
    <text evidence="3 10 13">Belongs to the IPP transferase family.</text>
</comment>
<keyword evidence="4 10" id="KW-0808">Transferase</keyword>
<evidence type="ECO:0000256" key="4">
    <source>
        <dbReference type="ARBA" id="ARBA00022679"/>
    </source>
</evidence>
<dbReference type="SUPFAM" id="SSF52540">
    <property type="entry name" value="P-loop containing nucleoside triphosphate hydrolases"/>
    <property type="match status" value="2"/>
</dbReference>
<keyword evidence="5 10" id="KW-0819">tRNA processing</keyword>
<dbReference type="PANTHER" id="PTHR11088:SF60">
    <property type="entry name" value="TRNA DIMETHYLALLYLTRANSFERASE"/>
    <property type="match status" value="1"/>
</dbReference>
<dbReference type="EC" id="2.5.1.75" evidence="10"/>
<evidence type="ECO:0000256" key="6">
    <source>
        <dbReference type="ARBA" id="ARBA00022741"/>
    </source>
</evidence>
<dbReference type="InterPro" id="IPR027417">
    <property type="entry name" value="P-loop_NTPase"/>
</dbReference>
<comment type="subunit">
    <text evidence="10">Monomer.</text>
</comment>
<keyword evidence="7 10" id="KW-0067">ATP-binding</keyword>
<proteinExistence type="inferred from homology"/>
<keyword evidence="15" id="KW-1185">Reference proteome</keyword>
<sequence>MRSIRPSAVRSGQMVTGSLCWRNTGPPSVSPADDAIFMQFSPDILPRCQFLAGPTACGKTATALRLAEQLSAEIVSLDSMAIYRGMDIGTAKPDPAEQARIPHHMLDVVDPHEEFSVADYVAQAQVVCEEILNRGRVPLFVGGTGLYLRAVLRGVFEGPSADWELRKQLDQFGKEHGAGSLHRRLAEVDPATAARLHPNDLRRIVRALEVHELTGKPLSAQQQQGPLPSEQRPANVFWISPPRDWLYQRINLRVEQMIAAGLVEEVRGLLTISPPMANTARQALGYKEIIEHLEQRTTLPAAIETLQTRTRQFAKRQHTWFRNLEECRELEINGTESPDELAERFVQSSKTSSQST</sequence>
<name>A0A5C6BPL9_9PLAN</name>
<feature type="binding site" evidence="10">
    <location>
        <begin position="53"/>
        <end position="60"/>
    </location>
    <ligand>
        <name>ATP</name>
        <dbReference type="ChEBI" id="CHEBI:30616"/>
    </ligand>
</feature>
<comment type="caution">
    <text evidence="10">Lacks conserved residue(s) required for the propagation of feature annotation.</text>
</comment>
<evidence type="ECO:0000256" key="2">
    <source>
        <dbReference type="ARBA" id="ARBA00003213"/>
    </source>
</evidence>
<keyword evidence="6 10" id="KW-0547">Nucleotide-binding</keyword>
<comment type="catalytic activity">
    <reaction evidence="9 10 11">
        <text>adenosine(37) in tRNA + dimethylallyl diphosphate = N(6)-dimethylallyladenosine(37) in tRNA + diphosphate</text>
        <dbReference type="Rhea" id="RHEA:26482"/>
        <dbReference type="Rhea" id="RHEA-COMP:10162"/>
        <dbReference type="Rhea" id="RHEA-COMP:10375"/>
        <dbReference type="ChEBI" id="CHEBI:33019"/>
        <dbReference type="ChEBI" id="CHEBI:57623"/>
        <dbReference type="ChEBI" id="CHEBI:74411"/>
        <dbReference type="ChEBI" id="CHEBI:74415"/>
        <dbReference type="EC" id="2.5.1.75"/>
    </reaction>
</comment>
<evidence type="ECO:0000256" key="9">
    <source>
        <dbReference type="ARBA" id="ARBA00049563"/>
    </source>
</evidence>
<dbReference type="InterPro" id="IPR039657">
    <property type="entry name" value="Dimethylallyltransferase"/>
</dbReference>
<dbReference type="Gene3D" id="1.10.20.140">
    <property type="match status" value="1"/>
</dbReference>
<protein>
    <recommendedName>
        <fullName evidence="10">tRNA dimethylallyltransferase</fullName>
        <ecNumber evidence="10">2.5.1.75</ecNumber>
    </recommendedName>
    <alternativeName>
        <fullName evidence="10">Dimethylallyl diphosphate:tRNA dimethylallyltransferase</fullName>
        <shortName evidence="10">DMAPP:tRNA dimethylallyltransferase</shortName>
        <shortName evidence="10">DMATase</shortName>
    </alternativeName>
    <alternativeName>
        <fullName evidence="10">Isopentenyl-diphosphate:tRNA isopentenyltransferase</fullName>
        <shortName evidence="10">IPP transferase</shortName>
        <shortName evidence="10">IPPT</shortName>
        <shortName evidence="10">IPTase</shortName>
    </alternativeName>
</protein>
<feature type="site" description="Interaction with substrate tRNA" evidence="10">
    <location>
        <position position="144"/>
    </location>
</feature>
<dbReference type="GO" id="GO:0052381">
    <property type="term" value="F:tRNA dimethylallyltransferase activity"/>
    <property type="evidence" value="ECO:0007669"/>
    <property type="project" value="UniProtKB-UniRule"/>
</dbReference>
<evidence type="ECO:0000313" key="14">
    <source>
        <dbReference type="EMBL" id="TWU13632.1"/>
    </source>
</evidence>
<comment type="cofactor">
    <cofactor evidence="1 10">
        <name>Mg(2+)</name>
        <dbReference type="ChEBI" id="CHEBI:18420"/>
    </cofactor>
</comment>
<evidence type="ECO:0000256" key="12">
    <source>
        <dbReference type="RuleBase" id="RU003784"/>
    </source>
</evidence>
<comment type="function">
    <text evidence="2 10 12">Catalyzes the transfer of a dimethylallyl group onto the adenine at position 37 in tRNAs that read codons beginning with uridine, leading to the formation of N6-(dimethylallyl)adenosine (i(6)A).</text>
</comment>
<dbReference type="AlphaFoldDB" id="A0A5C6BPL9"/>
<evidence type="ECO:0000256" key="3">
    <source>
        <dbReference type="ARBA" id="ARBA00005842"/>
    </source>
</evidence>
<dbReference type="Proteomes" id="UP000320735">
    <property type="component" value="Unassembled WGS sequence"/>
</dbReference>
<gene>
    <name evidence="10 14" type="primary">miaA</name>
    <name evidence="14" type="ORF">CA54_24670</name>
</gene>
<evidence type="ECO:0000256" key="11">
    <source>
        <dbReference type="RuleBase" id="RU003783"/>
    </source>
</evidence>
<evidence type="ECO:0000256" key="7">
    <source>
        <dbReference type="ARBA" id="ARBA00022840"/>
    </source>
</evidence>
<evidence type="ECO:0000256" key="5">
    <source>
        <dbReference type="ARBA" id="ARBA00022694"/>
    </source>
</evidence>
<reference evidence="14 15" key="1">
    <citation type="submission" date="2019-02" db="EMBL/GenBank/DDBJ databases">
        <title>Deep-cultivation of Planctomycetes and their phenomic and genomic characterization uncovers novel biology.</title>
        <authorList>
            <person name="Wiegand S."/>
            <person name="Jogler M."/>
            <person name="Boedeker C."/>
            <person name="Pinto D."/>
            <person name="Vollmers J."/>
            <person name="Rivas-Marin E."/>
            <person name="Kohn T."/>
            <person name="Peeters S.H."/>
            <person name="Heuer A."/>
            <person name="Rast P."/>
            <person name="Oberbeckmann S."/>
            <person name="Bunk B."/>
            <person name="Jeske O."/>
            <person name="Meyerdierks A."/>
            <person name="Storesund J.E."/>
            <person name="Kallscheuer N."/>
            <person name="Luecker S."/>
            <person name="Lage O.M."/>
            <person name="Pohl T."/>
            <person name="Merkel B.J."/>
            <person name="Hornburger P."/>
            <person name="Mueller R.-W."/>
            <person name="Bruemmer F."/>
            <person name="Labrenz M."/>
            <person name="Spormann A.M."/>
            <person name="Op Den Camp H."/>
            <person name="Overmann J."/>
            <person name="Amann R."/>
            <person name="Jetten M.S.M."/>
            <person name="Mascher T."/>
            <person name="Medema M.H."/>
            <person name="Devos D.P."/>
            <person name="Kaster A.-K."/>
            <person name="Ovreas L."/>
            <person name="Rohde M."/>
            <person name="Galperin M.Y."/>
            <person name="Jogler C."/>
        </authorList>
    </citation>
    <scope>NUCLEOTIDE SEQUENCE [LARGE SCALE GENOMIC DNA]</scope>
    <source>
        <strain evidence="14 15">CA54</strain>
    </source>
</reference>
<feature type="binding site" evidence="10">
    <location>
        <begin position="55"/>
        <end position="60"/>
    </location>
    <ligand>
        <name>substrate</name>
    </ligand>
</feature>
<feature type="region of interest" description="Interaction with substrate tRNA" evidence="10">
    <location>
        <begin position="78"/>
        <end position="81"/>
    </location>
</feature>
<dbReference type="GO" id="GO:0005524">
    <property type="term" value="F:ATP binding"/>
    <property type="evidence" value="ECO:0007669"/>
    <property type="project" value="UniProtKB-UniRule"/>
</dbReference>
<dbReference type="NCBIfam" id="TIGR00174">
    <property type="entry name" value="miaA"/>
    <property type="match status" value="1"/>
</dbReference>
<accession>A0A5C6BPL9</accession>
<dbReference type="FunFam" id="1.10.20.140:FF:000001">
    <property type="entry name" value="tRNA dimethylallyltransferase"/>
    <property type="match status" value="1"/>
</dbReference>
<dbReference type="InterPro" id="IPR018022">
    <property type="entry name" value="IPT"/>
</dbReference>
<evidence type="ECO:0000256" key="1">
    <source>
        <dbReference type="ARBA" id="ARBA00001946"/>
    </source>
</evidence>
<evidence type="ECO:0000256" key="8">
    <source>
        <dbReference type="ARBA" id="ARBA00022842"/>
    </source>
</evidence>
<evidence type="ECO:0000256" key="10">
    <source>
        <dbReference type="HAMAP-Rule" id="MF_00185"/>
    </source>
</evidence>